<dbReference type="AlphaFoldDB" id="A0AAN9G0I8"/>
<dbReference type="Proteomes" id="UP001374579">
    <property type="component" value="Unassembled WGS sequence"/>
</dbReference>
<dbReference type="EMBL" id="JBAMIC010001134">
    <property type="protein sequence ID" value="KAK7089585.1"/>
    <property type="molecule type" value="Genomic_DNA"/>
</dbReference>
<feature type="compositionally biased region" description="Basic and acidic residues" evidence="1">
    <location>
        <begin position="55"/>
        <end position="71"/>
    </location>
</feature>
<evidence type="ECO:0000313" key="2">
    <source>
        <dbReference type="EMBL" id="KAK7089585.1"/>
    </source>
</evidence>
<feature type="compositionally biased region" description="Basic and acidic residues" evidence="1">
    <location>
        <begin position="7"/>
        <end position="25"/>
    </location>
</feature>
<keyword evidence="3" id="KW-1185">Reference proteome</keyword>
<evidence type="ECO:0000313" key="3">
    <source>
        <dbReference type="Proteomes" id="UP001374579"/>
    </source>
</evidence>
<dbReference type="InterPro" id="IPR015943">
    <property type="entry name" value="WD40/YVTN_repeat-like_dom_sf"/>
</dbReference>
<dbReference type="Gene3D" id="2.130.10.10">
    <property type="entry name" value="YVTN repeat-like/Quinoprotein amine dehydrogenase"/>
    <property type="match status" value="1"/>
</dbReference>
<name>A0AAN9G0I8_9CAEN</name>
<dbReference type="PANTHER" id="PTHR47197">
    <property type="entry name" value="PROTEIN NIRF"/>
    <property type="match status" value="1"/>
</dbReference>
<proteinExistence type="predicted"/>
<evidence type="ECO:0000256" key="1">
    <source>
        <dbReference type="SAM" id="MobiDB-lite"/>
    </source>
</evidence>
<sequence>MIPDSYAEPKKQKLLDNEHKEEHRKTVQQTQVKRGKKQRTRTEKDDSGEPAAPELSDHRTKSEKTNKEYQTKDTPCSSQEPTYPCLDPAPTSISRIDLPSSDIISLLVDSTLRLVFMADVENESIKVTDLSLKLIYELRLGFKPRGLALSFDRKQLYVTSQEECKIVVIDVENKRELDGSINTSKPYWGIGTWDDKTLVVSYSGYSGKHGKPSVDVITVSGLKVTVIRTLCTPDVLEPHYLSVHSGKVFISDRHHDKSCVYVVDLITGELTETLKHALLQSPCQVCTDHGGNLYVASHKGQCVLKHLTANRQWLEVARGPTDNAHPKCVSVAGTRLLVSWGKFGNASSVLQAYNMSPASSVQLGVVRKS</sequence>
<dbReference type="InterPro" id="IPR051200">
    <property type="entry name" value="Host-pathogen_enzymatic-act"/>
</dbReference>
<feature type="compositionally biased region" description="Polar residues" evidence="1">
    <location>
        <begin position="72"/>
        <end position="81"/>
    </location>
</feature>
<organism evidence="2 3">
    <name type="scientific">Littorina saxatilis</name>
    <dbReference type="NCBI Taxonomy" id="31220"/>
    <lineage>
        <taxon>Eukaryota</taxon>
        <taxon>Metazoa</taxon>
        <taxon>Spiralia</taxon>
        <taxon>Lophotrochozoa</taxon>
        <taxon>Mollusca</taxon>
        <taxon>Gastropoda</taxon>
        <taxon>Caenogastropoda</taxon>
        <taxon>Littorinimorpha</taxon>
        <taxon>Littorinoidea</taxon>
        <taxon>Littorinidae</taxon>
        <taxon>Littorina</taxon>
    </lineage>
</organism>
<reference evidence="2 3" key="1">
    <citation type="submission" date="2024-02" db="EMBL/GenBank/DDBJ databases">
        <title>Chromosome-scale genome assembly of the rough periwinkle Littorina saxatilis.</title>
        <authorList>
            <person name="De Jode A."/>
            <person name="Faria R."/>
            <person name="Formenti G."/>
            <person name="Sims Y."/>
            <person name="Smith T.P."/>
            <person name="Tracey A."/>
            <person name="Wood J.M.D."/>
            <person name="Zagrodzka Z.B."/>
            <person name="Johannesson K."/>
            <person name="Butlin R.K."/>
            <person name="Leder E.H."/>
        </authorList>
    </citation>
    <scope>NUCLEOTIDE SEQUENCE [LARGE SCALE GENOMIC DNA]</scope>
    <source>
        <strain evidence="2">Snail1</strain>
        <tissue evidence="2">Muscle</tissue>
    </source>
</reference>
<feature type="region of interest" description="Disordered" evidence="1">
    <location>
        <begin position="1"/>
        <end position="88"/>
    </location>
</feature>
<comment type="caution">
    <text evidence="2">The sequence shown here is derived from an EMBL/GenBank/DDBJ whole genome shotgun (WGS) entry which is preliminary data.</text>
</comment>
<protein>
    <submittedName>
        <fullName evidence="2">Uncharacterized protein</fullName>
    </submittedName>
</protein>
<dbReference type="PANTHER" id="PTHR47197:SF3">
    <property type="entry name" value="DIHYDRO-HEME D1 DEHYDROGENASE"/>
    <property type="match status" value="1"/>
</dbReference>
<accession>A0AAN9G0I8</accession>
<dbReference type="SUPFAM" id="SSF63825">
    <property type="entry name" value="YWTD domain"/>
    <property type="match status" value="1"/>
</dbReference>
<gene>
    <name evidence="2" type="ORF">V1264_024343</name>
</gene>